<evidence type="ECO:0000313" key="11">
    <source>
        <dbReference type="EMBL" id="MFC4072759.1"/>
    </source>
</evidence>
<dbReference type="InterPro" id="IPR050482">
    <property type="entry name" value="Sensor_HK_TwoCompSys"/>
</dbReference>
<evidence type="ECO:0000256" key="8">
    <source>
        <dbReference type="ARBA" id="ARBA00023012"/>
    </source>
</evidence>
<keyword evidence="5" id="KW-0547">Nucleotide-binding</keyword>
<protein>
    <recommendedName>
        <fullName evidence="2">histidine kinase</fullName>
        <ecNumber evidence="2">2.7.13.3</ecNumber>
    </recommendedName>
</protein>
<keyword evidence="4" id="KW-0808">Transferase</keyword>
<dbReference type="PANTHER" id="PTHR24421:SF10">
    <property type="entry name" value="NITRATE_NITRITE SENSOR PROTEIN NARQ"/>
    <property type="match status" value="1"/>
</dbReference>
<dbReference type="PANTHER" id="PTHR24421">
    <property type="entry name" value="NITRATE/NITRITE SENSOR PROTEIN NARX-RELATED"/>
    <property type="match status" value="1"/>
</dbReference>
<accession>A0ABV8JCL1</accession>
<keyword evidence="9" id="KW-1133">Transmembrane helix</keyword>
<keyword evidence="9" id="KW-0812">Transmembrane</keyword>
<dbReference type="Gene3D" id="1.20.5.1930">
    <property type="match status" value="1"/>
</dbReference>
<evidence type="ECO:0000256" key="9">
    <source>
        <dbReference type="SAM" id="Phobius"/>
    </source>
</evidence>
<evidence type="ECO:0000259" key="10">
    <source>
        <dbReference type="Pfam" id="PF07730"/>
    </source>
</evidence>
<evidence type="ECO:0000256" key="2">
    <source>
        <dbReference type="ARBA" id="ARBA00012438"/>
    </source>
</evidence>
<evidence type="ECO:0000313" key="12">
    <source>
        <dbReference type="Proteomes" id="UP001595867"/>
    </source>
</evidence>
<name>A0ABV8JCL1_9ACTN</name>
<dbReference type="Pfam" id="PF07730">
    <property type="entry name" value="HisKA_3"/>
    <property type="match status" value="1"/>
</dbReference>
<proteinExistence type="predicted"/>
<sequence>MKVRELWRKDWAPAVGTFAAGVLLDVVGLTDVWSIPHYDVPESWHLLPLAAGCLAMLGGRRRPMIALGAGICVFAVDLAIGGSIAFILVMFDLLFAVGRFASARARAAVTTAVFVLVGTASVVGGLAVGEIRIAVFIFIQLTSVLFVPLWWAANIRQQQQIGALDAERIAREAVGAERAAMARDLHDVIAAHLATTAMHSGAALAMPPDTGRDRAALQAVRTSSLAALEEMRSMILLLRADSAPGGDPVLPGGLDRLPDLVAAATAGGLHVAVRTGDVPGIPVVVAHTVYGIVREALTNAGKHAPGSDVGLDVHRAGSRVTVTVTNTLTRASLDHRALSAGTGLWSIRERAALLGGELTAGRDGDRWRVHATLPLGAA</sequence>
<evidence type="ECO:0000256" key="7">
    <source>
        <dbReference type="ARBA" id="ARBA00022840"/>
    </source>
</evidence>
<feature type="domain" description="Signal transduction histidine kinase subgroup 3 dimerisation and phosphoacceptor" evidence="10">
    <location>
        <begin position="177"/>
        <end position="241"/>
    </location>
</feature>
<dbReference type="Gene3D" id="3.30.565.10">
    <property type="entry name" value="Histidine kinase-like ATPase, C-terminal domain"/>
    <property type="match status" value="1"/>
</dbReference>
<reference evidence="12" key="1">
    <citation type="journal article" date="2019" name="Int. J. Syst. Evol. Microbiol.">
        <title>The Global Catalogue of Microorganisms (GCM) 10K type strain sequencing project: providing services to taxonomists for standard genome sequencing and annotation.</title>
        <authorList>
            <consortium name="The Broad Institute Genomics Platform"/>
            <consortium name="The Broad Institute Genome Sequencing Center for Infectious Disease"/>
            <person name="Wu L."/>
            <person name="Ma J."/>
        </authorList>
    </citation>
    <scope>NUCLEOTIDE SEQUENCE [LARGE SCALE GENOMIC DNA]</scope>
    <source>
        <strain evidence="12">TBRC 5832</strain>
    </source>
</reference>
<feature type="transmembrane region" description="Helical" evidence="9">
    <location>
        <begin position="133"/>
        <end position="153"/>
    </location>
</feature>
<gene>
    <name evidence="11" type="ORF">ACFO0C_48170</name>
</gene>
<comment type="catalytic activity">
    <reaction evidence="1">
        <text>ATP + protein L-histidine = ADP + protein N-phospho-L-histidine.</text>
        <dbReference type="EC" id="2.7.13.3"/>
    </reaction>
</comment>
<feature type="transmembrane region" description="Helical" evidence="9">
    <location>
        <begin position="64"/>
        <end position="95"/>
    </location>
</feature>
<dbReference type="SUPFAM" id="SSF55874">
    <property type="entry name" value="ATPase domain of HSP90 chaperone/DNA topoisomerase II/histidine kinase"/>
    <property type="match status" value="1"/>
</dbReference>
<evidence type="ECO:0000256" key="1">
    <source>
        <dbReference type="ARBA" id="ARBA00000085"/>
    </source>
</evidence>
<dbReference type="EC" id="2.7.13.3" evidence="2"/>
<keyword evidence="3" id="KW-0597">Phosphoprotein</keyword>
<dbReference type="EMBL" id="JBHSBL010000043">
    <property type="protein sequence ID" value="MFC4072759.1"/>
    <property type="molecule type" value="Genomic_DNA"/>
</dbReference>
<dbReference type="Proteomes" id="UP001595867">
    <property type="component" value="Unassembled WGS sequence"/>
</dbReference>
<evidence type="ECO:0000256" key="6">
    <source>
        <dbReference type="ARBA" id="ARBA00022777"/>
    </source>
</evidence>
<organism evidence="11 12">
    <name type="scientific">Actinoplanes subglobosus</name>
    <dbReference type="NCBI Taxonomy" id="1547892"/>
    <lineage>
        <taxon>Bacteria</taxon>
        <taxon>Bacillati</taxon>
        <taxon>Actinomycetota</taxon>
        <taxon>Actinomycetes</taxon>
        <taxon>Micromonosporales</taxon>
        <taxon>Micromonosporaceae</taxon>
        <taxon>Actinoplanes</taxon>
    </lineage>
</organism>
<keyword evidence="12" id="KW-1185">Reference proteome</keyword>
<evidence type="ECO:0000256" key="5">
    <source>
        <dbReference type="ARBA" id="ARBA00022741"/>
    </source>
</evidence>
<dbReference type="InterPro" id="IPR011712">
    <property type="entry name" value="Sig_transdc_His_kin_sub3_dim/P"/>
</dbReference>
<keyword evidence="7" id="KW-0067">ATP-binding</keyword>
<keyword evidence="9" id="KW-0472">Membrane</keyword>
<dbReference type="RefSeq" id="WP_378073634.1">
    <property type="nucleotide sequence ID" value="NZ_JBHSBL010000043.1"/>
</dbReference>
<comment type="caution">
    <text evidence="11">The sequence shown here is derived from an EMBL/GenBank/DDBJ whole genome shotgun (WGS) entry which is preliminary data.</text>
</comment>
<dbReference type="InterPro" id="IPR036890">
    <property type="entry name" value="HATPase_C_sf"/>
</dbReference>
<dbReference type="CDD" id="cd16917">
    <property type="entry name" value="HATPase_UhpB-NarQ-NarX-like"/>
    <property type="match status" value="1"/>
</dbReference>
<evidence type="ECO:0000256" key="3">
    <source>
        <dbReference type="ARBA" id="ARBA00022553"/>
    </source>
</evidence>
<keyword evidence="8" id="KW-0902">Two-component regulatory system</keyword>
<evidence type="ECO:0000256" key="4">
    <source>
        <dbReference type="ARBA" id="ARBA00022679"/>
    </source>
</evidence>
<dbReference type="GO" id="GO:0016301">
    <property type="term" value="F:kinase activity"/>
    <property type="evidence" value="ECO:0007669"/>
    <property type="project" value="UniProtKB-KW"/>
</dbReference>
<keyword evidence="6 11" id="KW-0418">Kinase</keyword>
<feature type="transmembrane region" description="Helical" evidence="9">
    <location>
        <begin position="107"/>
        <end position="127"/>
    </location>
</feature>